<accession>A0A6H0Y5K6</accession>
<keyword evidence="2" id="KW-0472">Membrane</keyword>
<feature type="compositionally biased region" description="Basic and acidic residues" evidence="1">
    <location>
        <begin position="90"/>
        <end position="108"/>
    </location>
</feature>
<evidence type="ECO:0000313" key="4">
    <source>
        <dbReference type="Proteomes" id="UP000503462"/>
    </source>
</evidence>
<keyword evidence="4" id="KW-1185">Reference proteome</keyword>
<gene>
    <name evidence="3" type="ORF">AMS68_007397</name>
</gene>
<reference evidence="3 4" key="1">
    <citation type="journal article" date="2016" name="Sci. Rep.">
        <title>Peltaster fructicola genome reveals evolution from an invasive phytopathogen to an ectophytic parasite.</title>
        <authorList>
            <person name="Xu C."/>
            <person name="Chen H."/>
            <person name="Gleason M.L."/>
            <person name="Xu J.R."/>
            <person name="Liu H."/>
            <person name="Zhang R."/>
            <person name="Sun G."/>
        </authorList>
    </citation>
    <scope>NUCLEOTIDE SEQUENCE [LARGE SCALE GENOMIC DNA]</scope>
    <source>
        <strain evidence="3 4">LNHT1506</strain>
    </source>
</reference>
<proteinExistence type="predicted"/>
<sequence length="303" mass="34252">MEIAGTTAGRGPYNRDDIERLRANINMSLSDRQEIAIRHTLRCMQRDATGMAFAFYEHIFHCGICKRSLLRFDPAFVDQAISLCEAAQRKDVDPDPTPDHIHVERPEADNDWETVNDDDDLKERKHLLDDDDSSITETSNEDSSAIFDYDNAYFDDGSSDLSDECECHDAHATVRSSYIHPPERQPLYCLVLADIYIQRSVHASDNSSDVTLRVPVDALQSERSIYEISGAHPLYYKQGLNINTQGCEEEMDGERDGARPVGDHGCKSVTSHDIWNVPLFILVLILTLVILMAILEVVMGWTF</sequence>
<protein>
    <submittedName>
        <fullName evidence="3">Uncharacterized protein</fullName>
    </submittedName>
</protein>
<name>A0A6H0Y5K6_9PEZI</name>
<evidence type="ECO:0000313" key="3">
    <source>
        <dbReference type="EMBL" id="QIX01880.1"/>
    </source>
</evidence>
<dbReference type="EMBL" id="CP051143">
    <property type="protein sequence ID" value="QIX01880.1"/>
    <property type="molecule type" value="Genomic_DNA"/>
</dbReference>
<keyword evidence="2" id="KW-1133">Transmembrane helix</keyword>
<organism evidence="3 4">
    <name type="scientific">Peltaster fructicola</name>
    <dbReference type="NCBI Taxonomy" id="286661"/>
    <lineage>
        <taxon>Eukaryota</taxon>
        <taxon>Fungi</taxon>
        <taxon>Dikarya</taxon>
        <taxon>Ascomycota</taxon>
        <taxon>Pezizomycotina</taxon>
        <taxon>Dothideomycetes</taxon>
        <taxon>Dothideomycetes incertae sedis</taxon>
        <taxon>Peltaster</taxon>
    </lineage>
</organism>
<dbReference type="Proteomes" id="UP000503462">
    <property type="component" value="Chromosome 5"/>
</dbReference>
<dbReference type="AlphaFoldDB" id="A0A6H0Y5K6"/>
<keyword evidence="2" id="KW-0812">Transmembrane</keyword>
<feature type="transmembrane region" description="Helical" evidence="2">
    <location>
        <begin position="275"/>
        <end position="298"/>
    </location>
</feature>
<feature type="region of interest" description="Disordered" evidence="1">
    <location>
        <begin position="90"/>
        <end position="116"/>
    </location>
</feature>
<evidence type="ECO:0000256" key="1">
    <source>
        <dbReference type="SAM" id="MobiDB-lite"/>
    </source>
</evidence>
<evidence type="ECO:0000256" key="2">
    <source>
        <dbReference type="SAM" id="Phobius"/>
    </source>
</evidence>